<accession>A0A0S4KKN6</accession>
<gene>
    <name evidence="3" type="ORF">BSAL_27745</name>
</gene>
<organism evidence="3 4">
    <name type="scientific">Bodo saltans</name>
    <name type="common">Flagellated protozoan</name>
    <dbReference type="NCBI Taxonomy" id="75058"/>
    <lineage>
        <taxon>Eukaryota</taxon>
        <taxon>Discoba</taxon>
        <taxon>Euglenozoa</taxon>
        <taxon>Kinetoplastea</taxon>
        <taxon>Metakinetoplastina</taxon>
        <taxon>Eubodonida</taxon>
        <taxon>Bodonidae</taxon>
        <taxon>Bodo</taxon>
    </lineage>
</organism>
<evidence type="ECO:0000313" key="4">
    <source>
        <dbReference type="Proteomes" id="UP000051952"/>
    </source>
</evidence>
<feature type="coiled-coil region" evidence="1">
    <location>
        <begin position="16"/>
        <end position="89"/>
    </location>
</feature>
<feature type="region of interest" description="Disordered" evidence="2">
    <location>
        <begin position="139"/>
        <end position="165"/>
    </location>
</feature>
<proteinExistence type="predicted"/>
<evidence type="ECO:0000256" key="2">
    <source>
        <dbReference type="SAM" id="MobiDB-lite"/>
    </source>
</evidence>
<dbReference type="Proteomes" id="UP000051952">
    <property type="component" value="Unassembled WGS sequence"/>
</dbReference>
<dbReference type="AlphaFoldDB" id="A0A0S4KKN6"/>
<keyword evidence="1" id="KW-0175">Coiled coil</keyword>
<protein>
    <submittedName>
        <fullName evidence="3">Uncharacterized protein</fullName>
    </submittedName>
</protein>
<evidence type="ECO:0000256" key="1">
    <source>
        <dbReference type="SAM" id="Coils"/>
    </source>
</evidence>
<dbReference type="EMBL" id="CYKH01001850">
    <property type="protein sequence ID" value="CUI15155.1"/>
    <property type="molecule type" value="Genomic_DNA"/>
</dbReference>
<reference evidence="4" key="1">
    <citation type="submission" date="2015-09" db="EMBL/GenBank/DDBJ databases">
        <authorList>
            <consortium name="Pathogen Informatics"/>
        </authorList>
    </citation>
    <scope>NUCLEOTIDE SEQUENCE [LARGE SCALE GENOMIC DNA]</scope>
    <source>
        <strain evidence="4">Lake Konstanz</strain>
    </source>
</reference>
<feature type="compositionally biased region" description="Basic and acidic residues" evidence="2">
    <location>
        <begin position="156"/>
        <end position="165"/>
    </location>
</feature>
<dbReference type="VEuPathDB" id="TriTrypDB:BSAL_27745"/>
<keyword evidence="4" id="KW-1185">Reference proteome</keyword>
<name>A0A0S4KKN6_BODSA</name>
<sequence length="165" mass="18823">MQREIDRLRAAVTNNDAQLIEQRRRSEDEVRTLRQENAHLQEAVGNLTSNVHELEKQHAETTFLLEDALQQKDDEARNLAASLSMLESRLQHSVLESHQAVELKSMLDQCAVERDELLILVAEMDEEKEIRRAAHDASVISPPRTATTDVEMTPFRGRDVLSEAE</sequence>
<evidence type="ECO:0000313" key="3">
    <source>
        <dbReference type="EMBL" id="CUI15155.1"/>
    </source>
</evidence>